<evidence type="ECO:0000313" key="2">
    <source>
        <dbReference type="EMBL" id="KAF9738451.1"/>
    </source>
</evidence>
<accession>A0A9P6GND4</accession>
<sequence>MPSLTRPMPMQLNGVWMASNMTCAYVSPTQPQWPAQRSNRAWAAQPSFPVSPTIVLALPHPDPLRALIRPAPHAPSASLANSYRAPSVRSRPRPRPNFCKLCTSQCISQCTFIECAVHFLRARLDGVCSAFPQSARSWRVQWTFTRHASPLTKTPPHRSSPRTFYRPPAVLVFSTRNPRPLLWHTCRTPRLA</sequence>
<comment type="caution">
    <text evidence="2">The sequence shown here is derived from an EMBL/GenBank/DDBJ whole genome shotgun (WGS) entry which is preliminary data.</text>
</comment>
<dbReference type="EMBL" id="WJXW01000003">
    <property type="protein sequence ID" value="KAF9738451.1"/>
    <property type="molecule type" value="Genomic_DNA"/>
</dbReference>
<gene>
    <name evidence="2" type="ORF">PMIN01_03734</name>
</gene>
<feature type="region of interest" description="Disordered" evidence="1">
    <location>
        <begin position="74"/>
        <end position="93"/>
    </location>
</feature>
<name>A0A9P6GND4_9PLEO</name>
<dbReference type="AlphaFoldDB" id="A0A9P6GND4"/>
<organism evidence="2 3">
    <name type="scientific">Paraphaeosphaeria minitans</name>
    <dbReference type="NCBI Taxonomy" id="565426"/>
    <lineage>
        <taxon>Eukaryota</taxon>
        <taxon>Fungi</taxon>
        <taxon>Dikarya</taxon>
        <taxon>Ascomycota</taxon>
        <taxon>Pezizomycotina</taxon>
        <taxon>Dothideomycetes</taxon>
        <taxon>Pleosporomycetidae</taxon>
        <taxon>Pleosporales</taxon>
        <taxon>Massarineae</taxon>
        <taxon>Didymosphaeriaceae</taxon>
        <taxon>Paraphaeosphaeria</taxon>
    </lineage>
</organism>
<keyword evidence="3" id="KW-1185">Reference proteome</keyword>
<reference evidence="2" key="1">
    <citation type="journal article" date="2020" name="Mol. Plant Microbe Interact.">
        <title>Genome Sequence of the Biocontrol Agent Coniothyrium minitans strain Conio (IMI 134523).</title>
        <authorList>
            <person name="Patel D."/>
            <person name="Shittu T.A."/>
            <person name="Baroncelli R."/>
            <person name="Muthumeenakshi S."/>
            <person name="Osborne T.H."/>
            <person name="Janganan T.K."/>
            <person name="Sreenivasaprasad S."/>
        </authorList>
    </citation>
    <scope>NUCLEOTIDE SEQUENCE</scope>
    <source>
        <strain evidence="2">Conio</strain>
    </source>
</reference>
<proteinExistence type="predicted"/>
<protein>
    <submittedName>
        <fullName evidence="2">Uncharacterized protein</fullName>
    </submittedName>
</protein>
<evidence type="ECO:0000313" key="3">
    <source>
        <dbReference type="Proteomes" id="UP000756921"/>
    </source>
</evidence>
<dbReference type="Proteomes" id="UP000756921">
    <property type="component" value="Unassembled WGS sequence"/>
</dbReference>
<evidence type="ECO:0000256" key="1">
    <source>
        <dbReference type="SAM" id="MobiDB-lite"/>
    </source>
</evidence>